<organism evidence="1 2">
    <name type="scientific">Niabella soli DSM 19437</name>
    <dbReference type="NCBI Taxonomy" id="929713"/>
    <lineage>
        <taxon>Bacteria</taxon>
        <taxon>Pseudomonadati</taxon>
        <taxon>Bacteroidota</taxon>
        <taxon>Chitinophagia</taxon>
        <taxon>Chitinophagales</taxon>
        <taxon>Chitinophagaceae</taxon>
        <taxon>Niabella</taxon>
    </lineage>
</organism>
<gene>
    <name evidence="1" type="ORF">NIASO_02705</name>
</gene>
<dbReference type="Proteomes" id="UP000003586">
    <property type="component" value="Chromosome"/>
</dbReference>
<evidence type="ECO:0000313" key="2">
    <source>
        <dbReference type="Proteomes" id="UP000003586"/>
    </source>
</evidence>
<name>W0F2D4_9BACT</name>
<sequence length="35" mass="4058">MLFALITTDFREIGQPMKLFLKKVDIFIVNLISTT</sequence>
<dbReference type="STRING" id="929713.NIASO_02705"/>
<dbReference type="HOGENOM" id="CLU_3366060_0_0_10"/>
<protein>
    <submittedName>
        <fullName evidence="1">Uncharacterized protein</fullName>
    </submittedName>
</protein>
<dbReference type="KEGG" id="nso:NIASO_02705"/>
<dbReference type="AlphaFoldDB" id="W0F2D4"/>
<evidence type="ECO:0000313" key="1">
    <source>
        <dbReference type="EMBL" id="AHF17157.1"/>
    </source>
</evidence>
<keyword evidence="2" id="KW-1185">Reference proteome</keyword>
<reference evidence="1 2" key="1">
    <citation type="submission" date="2013-12" db="EMBL/GenBank/DDBJ databases">
        <authorList>
            <consortium name="DOE Joint Genome Institute"/>
            <person name="Eisen J."/>
            <person name="Huntemann M."/>
            <person name="Han J."/>
            <person name="Chen A."/>
            <person name="Kyrpides N."/>
            <person name="Mavromatis K."/>
            <person name="Markowitz V."/>
            <person name="Palaniappan K."/>
            <person name="Ivanova N."/>
            <person name="Schaumberg A."/>
            <person name="Pati A."/>
            <person name="Liolios K."/>
            <person name="Nordberg H.P."/>
            <person name="Cantor M.N."/>
            <person name="Hua S.X."/>
            <person name="Woyke T."/>
        </authorList>
    </citation>
    <scope>NUCLEOTIDE SEQUENCE [LARGE SCALE GENOMIC DNA]</scope>
    <source>
        <strain evidence="2">DSM 19437</strain>
    </source>
</reference>
<dbReference type="EMBL" id="CP007035">
    <property type="protein sequence ID" value="AHF17157.1"/>
    <property type="molecule type" value="Genomic_DNA"/>
</dbReference>
<proteinExistence type="predicted"/>
<accession>W0F2D4</accession>